<reference evidence="15 16" key="1">
    <citation type="submission" date="2011-06" db="EMBL/GenBank/DDBJ databases">
        <title>The draft genome of Thiorhodococcus drewsii AZ1.</title>
        <authorList>
            <consortium name="US DOE Joint Genome Institute (JGI-PGF)"/>
            <person name="Lucas S."/>
            <person name="Han J."/>
            <person name="Lapidus A."/>
            <person name="Cheng J.-F."/>
            <person name="Goodwin L."/>
            <person name="Pitluck S."/>
            <person name="Peters L."/>
            <person name="Land M.L."/>
            <person name="Hauser L."/>
            <person name="Vogl K."/>
            <person name="Liu Z."/>
            <person name="Imhoff J."/>
            <person name="Thiel V."/>
            <person name="Frigaard N.-U."/>
            <person name="Bryant D.A."/>
            <person name="Woyke T.J."/>
        </authorList>
    </citation>
    <scope>NUCLEOTIDE SEQUENCE [LARGE SCALE GENOMIC DNA]</scope>
    <source>
        <strain evidence="15 16">AZ1</strain>
    </source>
</reference>
<evidence type="ECO:0000313" key="15">
    <source>
        <dbReference type="EMBL" id="EGV28197.1"/>
    </source>
</evidence>
<dbReference type="GO" id="GO:0000725">
    <property type="term" value="P:recombinational repair"/>
    <property type="evidence" value="ECO:0007669"/>
    <property type="project" value="TreeGrafter"/>
</dbReference>
<dbReference type="PROSITE" id="PS51217">
    <property type="entry name" value="UVRD_HELICASE_CTER"/>
    <property type="match status" value="1"/>
</dbReference>
<evidence type="ECO:0000259" key="13">
    <source>
        <dbReference type="PROSITE" id="PS51198"/>
    </source>
</evidence>
<keyword evidence="4 12" id="KW-0347">Helicase</keyword>
<evidence type="ECO:0000256" key="3">
    <source>
        <dbReference type="ARBA" id="ARBA00022801"/>
    </source>
</evidence>
<dbReference type="SUPFAM" id="SSF52540">
    <property type="entry name" value="P-loop containing nucleoside triphosphate hydrolases"/>
    <property type="match status" value="1"/>
</dbReference>
<keyword evidence="7" id="KW-0413">Isomerase</keyword>
<dbReference type="GO" id="GO:0043138">
    <property type="term" value="F:3'-5' DNA helicase activity"/>
    <property type="evidence" value="ECO:0007669"/>
    <property type="project" value="UniProtKB-EC"/>
</dbReference>
<dbReference type="GO" id="GO:0003677">
    <property type="term" value="F:DNA binding"/>
    <property type="evidence" value="ECO:0007669"/>
    <property type="project" value="UniProtKB-KW"/>
</dbReference>
<dbReference type="GO" id="GO:0016887">
    <property type="term" value="F:ATP hydrolysis activity"/>
    <property type="evidence" value="ECO:0007669"/>
    <property type="project" value="RHEA"/>
</dbReference>
<evidence type="ECO:0000256" key="8">
    <source>
        <dbReference type="ARBA" id="ARBA00034617"/>
    </source>
</evidence>
<dbReference type="InterPro" id="IPR000212">
    <property type="entry name" value="DNA_helicase_UvrD/REP"/>
</dbReference>
<dbReference type="CDD" id="cd17932">
    <property type="entry name" value="DEXQc_UvrD"/>
    <property type="match status" value="1"/>
</dbReference>
<keyword evidence="6" id="KW-0238">DNA-binding</keyword>
<evidence type="ECO:0000256" key="11">
    <source>
        <dbReference type="ARBA" id="ARBA00048988"/>
    </source>
</evidence>
<dbReference type="InterPro" id="IPR013986">
    <property type="entry name" value="DExx_box_DNA_helicase_dom_sf"/>
</dbReference>
<comment type="caution">
    <text evidence="15">The sequence shown here is derived from an EMBL/GenBank/DDBJ whole genome shotgun (WGS) entry which is preliminary data.</text>
</comment>
<evidence type="ECO:0000259" key="14">
    <source>
        <dbReference type="PROSITE" id="PS51217"/>
    </source>
</evidence>
<dbReference type="STRING" id="765913.ThidrDRAFT_3963"/>
<gene>
    <name evidence="15" type="ORF">ThidrDRAFT_3963</name>
</gene>
<comment type="similarity">
    <text evidence="1">Belongs to the helicase family. UvrD subfamily.</text>
</comment>
<dbReference type="PROSITE" id="PS51198">
    <property type="entry name" value="UVRD_HELICASE_ATP_BIND"/>
    <property type="match status" value="1"/>
</dbReference>
<proteinExistence type="inferred from homology"/>
<dbReference type="RefSeq" id="WP_007042676.1">
    <property type="nucleotide sequence ID" value="NZ_AFWT01000043.1"/>
</dbReference>
<feature type="domain" description="UvrD-like helicase C-terminal" evidence="14">
    <location>
        <begin position="289"/>
        <end position="563"/>
    </location>
</feature>
<protein>
    <recommendedName>
        <fullName evidence="9">DNA 3'-5' helicase</fullName>
        <ecNumber evidence="9">5.6.2.4</ecNumber>
    </recommendedName>
    <alternativeName>
        <fullName evidence="10">DNA 3'-5' helicase II</fullName>
    </alternativeName>
</protein>
<dbReference type="EMBL" id="AFWT01000043">
    <property type="protein sequence ID" value="EGV28197.1"/>
    <property type="molecule type" value="Genomic_DNA"/>
</dbReference>
<dbReference type="InterPro" id="IPR027417">
    <property type="entry name" value="P-loop_NTPase"/>
</dbReference>
<dbReference type="Proteomes" id="UP000004200">
    <property type="component" value="Unassembled WGS sequence"/>
</dbReference>
<evidence type="ECO:0000256" key="9">
    <source>
        <dbReference type="ARBA" id="ARBA00034808"/>
    </source>
</evidence>
<evidence type="ECO:0000256" key="10">
    <source>
        <dbReference type="ARBA" id="ARBA00034923"/>
    </source>
</evidence>
<evidence type="ECO:0000256" key="1">
    <source>
        <dbReference type="ARBA" id="ARBA00009922"/>
    </source>
</evidence>
<dbReference type="eggNOG" id="COG0210">
    <property type="taxonomic scope" value="Bacteria"/>
</dbReference>
<dbReference type="InterPro" id="IPR014016">
    <property type="entry name" value="UvrD-like_ATP-bd"/>
</dbReference>
<feature type="domain" description="UvrD-like helicase ATP-binding" evidence="13">
    <location>
        <begin position="2"/>
        <end position="288"/>
    </location>
</feature>
<dbReference type="PANTHER" id="PTHR11070">
    <property type="entry name" value="UVRD / RECB / PCRA DNA HELICASE FAMILY MEMBER"/>
    <property type="match status" value="1"/>
</dbReference>
<dbReference type="Gene3D" id="1.10.486.10">
    <property type="entry name" value="PCRA, domain 4"/>
    <property type="match status" value="1"/>
</dbReference>
<evidence type="ECO:0000256" key="12">
    <source>
        <dbReference type="PROSITE-ProRule" id="PRU00560"/>
    </source>
</evidence>
<organism evidence="15 16">
    <name type="scientific">Thiorhodococcus drewsii AZ1</name>
    <dbReference type="NCBI Taxonomy" id="765913"/>
    <lineage>
        <taxon>Bacteria</taxon>
        <taxon>Pseudomonadati</taxon>
        <taxon>Pseudomonadota</taxon>
        <taxon>Gammaproteobacteria</taxon>
        <taxon>Chromatiales</taxon>
        <taxon>Chromatiaceae</taxon>
        <taxon>Thiorhodococcus</taxon>
    </lineage>
</organism>
<evidence type="ECO:0000313" key="16">
    <source>
        <dbReference type="Proteomes" id="UP000004200"/>
    </source>
</evidence>
<dbReference type="PANTHER" id="PTHR11070:SF2">
    <property type="entry name" value="ATP-DEPENDENT DNA HELICASE SRS2"/>
    <property type="match status" value="1"/>
</dbReference>
<keyword evidence="5 12" id="KW-0067">ATP-binding</keyword>
<name>G2E6Q0_9GAMM</name>
<evidence type="ECO:0000256" key="4">
    <source>
        <dbReference type="ARBA" id="ARBA00022806"/>
    </source>
</evidence>
<dbReference type="EC" id="5.6.2.4" evidence="9"/>
<evidence type="ECO:0000256" key="5">
    <source>
        <dbReference type="ARBA" id="ARBA00022840"/>
    </source>
</evidence>
<comment type="catalytic activity">
    <reaction evidence="8">
        <text>Couples ATP hydrolysis with the unwinding of duplex DNA by translocating in the 3'-5' direction.</text>
        <dbReference type="EC" id="5.6.2.4"/>
    </reaction>
</comment>
<dbReference type="AlphaFoldDB" id="G2E6Q0"/>
<dbReference type="InterPro" id="IPR014017">
    <property type="entry name" value="DNA_helicase_UvrD-like_C"/>
</dbReference>
<feature type="binding site" evidence="12">
    <location>
        <begin position="23"/>
        <end position="30"/>
    </location>
    <ligand>
        <name>ATP</name>
        <dbReference type="ChEBI" id="CHEBI:30616"/>
    </ligand>
</feature>
<evidence type="ECO:0000256" key="7">
    <source>
        <dbReference type="ARBA" id="ARBA00023235"/>
    </source>
</evidence>
<evidence type="ECO:0000256" key="2">
    <source>
        <dbReference type="ARBA" id="ARBA00022741"/>
    </source>
</evidence>
<comment type="catalytic activity">
    <reaction evidence="11">
        <text>ATP + H2O = ADP + phosphate + H(+)</text>
        <dbReference type="Rhea" id="RHEA:13065"/>
        <dbReference type="ChEBI" id="CHEBI:15377"/>
        <dbReference type="ChEBI" id="CHEBI:15378"/>
        <dbReference type="ChEBI" id="CHEBI:30616"/>
        <dbReference type="ChEBI" id="CHEBI:43474"/>
        <dbReference type="ChEBI" id="CHEBI:456216"/>
        <dbReference type="EC" id="5.6.2.4"/>
    </reaction>
</comment>
<dbReference type="GO" id="GO:0005524">
    <property type="term" value="F:ATP binding"/>
    <property type="evidence" value="ECO:0007669"/>
    <property type="project" value="UniProtKB-UniRule"/>
</dbReference>
<dbReference type="Pfam" id="PF00580">
    <property type="entry name" value="UvrD-helicase"/>
    <property type="match status" value="1"/>
</dbReference>
<accession>G2E6Q0</accession>
<evidence type="ECO:0000256" key="6">
    <source>
        <dbReference type="ARBA" id="ARBA00023125"/>
    </source>
</evidence>
<keyword evidence="2 12" id="KW-0547">Nucleotide-binding</keyword>
<keyword evidence="16" id="KW-1185">Reference proteome</keyword>
<sequence>MRPYTQEQRASIAHPAGHSLTFAVAGSGKTHMLVGRVRFLLEQGLEPERIRILAFNRAAVAEFRQRLAAALPAGTAAPEVQTFHALGLRLTRLFESKGLLPQRRLETKDTVIKALARHAAQTALREEGSDESPSPDDLQTFIQFVDLVKADLRSATEAFEVLSIQPQYRYFIRAFDRFEEALARQGLRVYADLQHEPVALLCRDATARQMVTNRLDAVIVDEFQDVSRVQLELLRHIVGTRASLSAVGDDAQCIYAWRGSQPRFMGRDFDRFFPGATRYSLSRTFRFGHALSLAAAQLIAHNPDRLDTLCVSAPGTPRTRIATIGATATGDQADVVTAIEDWHRRGRAYRDCAVLARLWAQTLGLELALLARGIPVIKPGRDSAFQVPEVAGLLGVLRLAAGTLFAEPDARAIIRHLLATPSLRLSNQVLDALIERILQNPGQGAEAIAAVAQTVKHAFHADRIRERAALWRAAPGWRDRPAAEVLRHYAERTDLRRTEARSADRDTARDKQIAYDTLLGWATRTAASVTDFLSQMDALRRTAERDAPEGDGVLLSTIHQAKGLEWPMVMVLGLEAGVFPGRRADPQEERRLAYVALTRAQEALHLVVPPDARLDAQPRGEPMAFNHPDGLQASPFVFEANLRTSQDLGDAIARHLEGEEPLTTLPPAPAARLAVFNRYLGEVGIDARYAPPVSKATEPETPQCLQHWSLHDRVRHRVFGDGLIVGFVDSDIVDIDFHGRVRRIKTSMAPLERV</sequence>
<dbReference type="Gene3D" id="3.40.50.300">
    <property type="entry name" value="P-loop containing nucleotide triphosphate hydrolases"/>
    <property type="match status" value="2"/>
</dbReference>
<dbReference type="Pfam" id="PF13361">
    <property type="entry name" value="UvrD_C"/>
    <property type="match status" value="1"/>
</dbReference>
<keyword evidence="3 12" id="KW-0378">Hydrolase</keyword>
<dbReference type="Gene3D" id="1.10.10.160">
    <property type="match status" value="1"/>
</dbReference>